<proteinExistence type="evidence at transcript level"/>
<keyword evidence="1" id="KW-0732">Signal</keyword>
<evidence type="ECO:0000313" key="2">
    <source>
        <dbReference type="EMBL" id="AEX09212.1"/>
    </source>
</evidence>
<feature type="signal peptide" evidence="1">
    <location>
        <begin position="1"/>
        <end position="18"/>
    </location>
</feature>
<reference evidence="2" key="1">
    <citation type="journal article" date="2012" name="Proteomics">
        <title>Molecular diversity of the telson and venom components from Pandinus cavimanus (Scorpionidae Latreille 1802): transcriptome, venomics and function.</title>
        <authorList>
            <person name="Diego-Garcia E."/>
            <person name="Peigneur S."/>
            <person name="Clynen E."/>
            <person name="Marien T."/>
            <person name="Czech L."/>
            <person name="Schoofs L."/>
            <person name="Tytgat J."/>
        </authorList>
    </citation>
    <scope>NUCLEOTIDE SEQUENCE</scope>
</reference>
<dbReference type="EMBL" id="JN315734">
    <property type="protein sequence ID" value="AEX09212.1"/>
    <property type="molecule type" value="mRNA"/>
</dbReference>
<evidence type="ECO:0000256" key="1">
    <source>
        <dbReference type="SAM" id="SignalP"/>
    </source>
</evidence>
<sequence>MFLLVTAVVAGIFGSAIATSEPHIDLDEQCRHPPSISESREQCLLEHMPEKFANALREIARCHGVETTYQAWINICERFAGGESEETLLQLIASCNRVPPVTEEDGMNIVKAYSDCEEA</sequence>
<feature type="chain" id="PRO_5003559941" evidence="1">
    <location>
        <begin position="19"/>
        <end position="119"/>
    </location>
</feature>
<name>H2CYQ4_PANCV</name>
<dbReference type="AlphaFoldDB" id="H2CYQ4"/>
<accession>H2CYQ4</accession>
<organism evidence="2">
    <name type="scientific">Pandinus cavimanus</name>
    <name type="common">Tanzanian red clawed scorpion</name>
    <dbReference type="NCBI Taxonomy" id="217261"/>
    <lineage>
        <taxon>Eukaryota</taxon>
        <taxon>Metazoa</taxon>
        <taxon>Ecdysozoa</taxon>
        <taxon>Arthropoda</taxon>
        <taxon>Chelicerata</taxon>
        <taxon>Arachnida</taxon>
        <taxon>Scorpiones</taxon>
        <taxon>Iurida</taxon>
        <taxon>Scorpionoidea</taxon>
        <taxon>Scorpionidae</taxon>
        <taxon>Pandininae</taxon>
        <taxon>Pandinus</taxon>
    </lineage>
</organism>
<protein>
    <submittedName>
        <fullName evidence="2">Uncharacterized protein</fullName>
    </submittedName>
</protein>